<sequence>MKVITPSDVRPDVLAYLEGWYNKAKKRQEGYGKTFLLSFGEFLNLWGRRRLRTLEEWADNEILYYRNRKSTKDDPNLNGYVLSPISFAATQEDIRTAQNMQICTRGKSLFDCRMKKGDKHSDMSKARISDSTKGKPKSDEHRAKIAASCKGVSKGPMDEAGKLARSEGAKAYWARKRAEKAGSDNLPA</sequence>
<dbReference type="Pfam" id="PF07460">
    <property type="entry name" value="NUMOD3"/>
    <property type="match status" value="1"/>
</dbReference>
<dbReference type="RefSeq" id="WP_021228057.1">
    <property type="nucleotide sequence ID" value="NZ_ATDP01000107.1"/>
</dbReference>
<evidence type="ECO:0000313" key="3">
    <source>
        <dbReference type="EMBL" id="EQB11272.1"/>
    </source>
</evidence>
<gene>
    <name evidence="3" type="ORF">RLDS_22990</name>
</gene>
<dbReference type="PATRIC" id="fig|1331060.3.peg.4448"/>
<evidence type="ECO:0000256" key="1">
    <source>
        <dbReference type="SAM" id="MobiDB-lite"/>
    </source>
</evidence>
<dbReference type="AlphaFoldDB" id="T0HE32"/>
<feature type="region of interest" description="Disordered" evidence="1">
    <location>
        <begin position="116"/>
        <end position="143"/>
    </location>
</feature>
<feature type="domain" description="Nuclease associated modular" evidence="2">
    <location>
        <begin position="117"/>
        <end position="135"/>
    </location>
</feature>
<dbReference type="InterPro" id="IPR003611">
    <property type="entry name" value="NUMOD3"/>
</dbReference>
<proteinExistence type="predicted"/>
<organism evidence="3 4">
    <name type="scientific">Sphingobium lactosutens DS20</name>
    <dbReference type="NCBI Taxonomy" id="1331060"/>
    <lineage>
        <taxon>Bacteria</taxon>
        <taxon>Pseudomonadati</taxon>
        <taxon>Pseudomonadota</taxon>
        <taxon>Alphaproteobacteria</taxon>
        <taxon>Sphingomonadales</taxon>
        <taxon>Sphingomonadaceae</taxon>
        <taxon>Sphingobium</taxon>
    </lineage>
</organism>
<reference evidence="3 4" key="1">
    <citation type="journal article" date="2013" name="Genome Announc.">
        <title>Draft Genome Sequence of Sphingobium lactosutens Strain DS20T, Isolated from a Hexachlorocyclohexane Dumpsite.</title>
        <authorList>
            <person name="Kumar R."/>
            <person name="Dwivedi V."/>
            <person name="Negi V."/>
            <person name="Khurana J.P."/>
            <person name="Lal R."/>
        </authorList>
    </citation>
    <scope>NUCLEOTIDE SEQUENCE [LARGE SCALE GENOMIC DNA]</scope>
    <source>
        <strain evidence="3 4">DS20</strain>
    </source>
</reference>
<comment type="caution">
    <text evidence="3">The sequence shown here is derived from an EMBL/GenBank/DDBJ whole genome shotgun (WGS) entry which is preliminary data.</text>
</comment>
<dbReference type="GO" id="GO:0003677">
    <property type="term" value="F:DNA binding"/>
    <property type="evidence" value="ECO:0007669"/>
    <property type="project" value="InterPro"/>
</dbReference>
<name>T0HE32_9SPHN</name>
<evidence type="ECO:0000259" key="2">
    <source>
        <dbReference type="Pfam" id="PF07460"/>
    </source>
</evidence>
<accession>T0HE32</accession>
<dbReference type="EMBL" id="ATDP01000107">
    <property type="protein sequence ID" value="EQB11272.1"/>
    <property type="molecule type" value="Genomic_DNA"/>
</dbReference>
<protein>
    <recommendedName>
        <fullName evidence="2">Nuclease associated modular domain-containing protein</fullName>
    </recommendedName>
</protein>
<evidence type="ECO:0000313" key="4">
    <source>
        <dbReference type="Proteomes" id="UP000015531"/>
    </source>
</evidence>
<dbReference type="Proteomes" id="UP000015531">
    <property type="component" value="Unassembled WGS sequence"/>
</dbReference>
<dbReference type="eggNOG" id="ENOG502ZME2">
    <property type="taxonomic scope" value="Bacteria"/>
</dbReference>
<keyword evidence="4" id="KW-1185">Reference proteome</keyword>